<feature type="domain" description="Response regulatory" evidence="5">
    <location>
        <begin position="24"/>
        <end position="140"/>
    </location>
</feature>
<dbReference type="GO" id="GO:0000160">
    <property type="term" value="P:phosphorelay signal transduction system"/>
    <property type="evidence" value="ECO:0007669"/>
    <property type="project" value="InterPro"/>
</dbReference>
<dbReference type="Proteomes" id="UP000675920">
    <property type="component" value="Unplaced"/>
</dbReference>
<dbReference type="InterPro" id="IPR011006">
    <property type="entry name" value="CheY-like_superfamily"/>
</dbReference>
<dbReference type="GO" id="GO:0003677">
    <property type="term" value="F:DNA binding"/>
    <property type="evidence" value="ECO:0007669"/>
    <property type="project" value="UniProtKB-KW"/>
</dbReference>
<dbReference type="RefSeq" id="WP_084545262.1">
    <property type="nucleotide sequence ID" value="NZ_KI519499.1"/>
</dbReference>
<organism evidence="6 7">
    <name type="scientific">Derxia gummosa DSM 723</name>
    <dbReference type="NCBI Taxonomy" id="1121388"/>
    <lineage>
        <taxon>Bacteria</taxon>
        <taxon>Pseudomonadati</taxon>
        <taxon>Pseudomonadota</taxon>
        <taxon>Betaproteobacteria</taxon>
        <taxon>Burkholderiales</taxon>
        <taxon>Alcaligenaceae</taxon>
        <taxon>Derxia</taxon>
    </lineage>
</organism>
<protein>
    <submittedName>
        <fullName evidence="7">Response regulator transcription factor</fullName>
    </submittedName>
</protein>
<dbReference type="InterPro" id="IPR016032">
    <property type="entry name" value="Sig_transdc_resp-reg_C-effctor"/>
</dbReference>
<keyword evidence="2" id="KW-0238">DNA-binding</keyword>
<proteinExistence type="predicted"/>
<evidence type="ECO:0000259" key="5">
    <source>
        <dbReference type="PROSITE" id="PS50110"/>
    </source>
</evidence>
<dbReference type="InterPro" id="IPR058245">
    <property type="entry name" value="NreC/VraR/RcsB-like_REC"/>
</dbReference>
<accession>A0A8B6XAF2</accession>
<evidence type="ECO:0000256" key="1">
    <source>
        <dbReference type="ARBA" id="ARBA00022553"/>
    </source>
</evidence>
<dbReference type="AlphaFoldDB" id="A0A8B6XAF2"/>
<name>A0A8B6XAF2_9BURK</name>
<sequence length="233" mass="25886">MINEQPANETGGATGANEQLVPARIVIVDDHTIVRHGIAELLHREPDLRVVAEAGDAEEAINVISNTELDLAIVDISMPGMSGIDLVKRLVEIRPELPIIMMSMHDESLYSDRAYRAGAKGYVMKQEASDRLLLAIRKVLKGGVYVSDRMQTIMLQRYLNAGDSVSFIDNLTDREFEILRLIGQGLSVQDIAEKLGRSAKTIEAHRANLREKLGIRKAAELTRFATQWVERGN</sequence>
<dbReference type="CDD" id="cd06170">
    <property type="entry name" value="LuxR_C_like"/>
    <property type="match status" value="1"/>
</dbReference>
<evidence type="ECO:0000259" key="4">
    <source>
        <dbReference type="PROSITE" id="PS50043"/>
    </source>
</evidence>
<dbReference type="PANTHER" id="PTHR43214">
    <property type="entry name" value="TWO-COMPONENT RESPONSE REGULATOR"/>
    <property type="match status" value="1"/>
</dbReference>
<evidence type="ECO:0000256" key="3">
    <source>
        <dbReference type="PROSITE-ProRule" id="PRU00169"/>
    </source>
</evidence>
<evidence type="ECO:0000256" key="2">
    <source>
        <dbReference type="ARBA" id="ARBA00023125"/>
    </source>
</evidence>
<dbReference type="OrthoDB" id="8585266at2"/>
<keyword evidence="6" id="KW-1185">Reference proteome</keyword>
<evidence type="ECO:0000313" key="6">
    <source>
        <dbReference type="Proteomes" id="UP000675920"/>
    </source>
</evidence>
<dbReference type="SUPFAM" id="SSF52172">
    <property type="entry name" value="CheY-like"/>
    <property type="match status" value="1"/>
</dbReference>
<dbReference type="InterPro" id="IPR039420">
    <property type="entry name" value="WalR-like"/>
</dbReference>
<dbReference type="InterPro" id="IPR000792">
    <property type="entry name" value="Tscrpt_reg_LuxR_C"/>
</dbReference>
<dbReference type="SMART" id="SM00421">
    <property type="entry name" value="HTH_LUXR"/>
    <property type="match status" value="1"/>
</dbReference>
<reference evidence="7" key="1">
    <citation type="journal article" date="2000" name="Annu. Rev. Biochem.">
        <title>Two-component signal transduction.</title>
        <authorList>
            <person name="Stock A.M."/>
            <person name="Robinson V.L."/>
            <person name="Goudreau P.N."/>
        </authorList>
    </citation>
    <scope>NUCLEOTIDE SEQUENCE</scope>
</reference>
<dbReference type="Pfam" id="PF00072">
    <property type="entry name" value="Response_reg"/>
    <property type="match status" value="1"/>
</dbReference>
<dbReference type="PROSITE" id="PS50110">
    <property type="entry name" value="RESPONSE_REGULATORY"/>
    <property type="match status" value="1"/>
</dbReference>
<keyword evidence="1 3" id="KW-0597">Phosphoprotein</keyword>
<dbReference type="GO" id="GO:0006355">
    <property type="term" value="P:regulation of DNA-templated transcription"/>
    <property type="evidence" value="ECO:0007669"/>
    <property type="project" value="InterPro"/>
</dbReference>
<dbReference type="InterPro" id="IPR001789">
    <property type="entry name" value="Sig_transdc_resp-reg_receiver"/>
</dbReference>
<dbReference type="PROSITE" id="PS00622">
    <property type="entry name" value="HTH_LUXR_1"/>
    <property type="match status" value="1"/>
</dbReference>
<feature type="modified residue" description="4-aspartylphosphate" evidence="3">
    <location>
        <position position="75"/>
    </location>
</feature>
<reference evidence="7" key="2">
    <citation type="submission" date="2025-08" db="UniProtKB">
        <authorList>
            <consortium name="RefSeq"/>
        </authorList>
    </citation>
    <scope>IDENTIFICATION</scope>
</reference>
<dbReference type="SMART" id="SM00448">
    <property type="entry name" value="REC"/>
    <property type="match status" value="1"/>
</dbReference>
<feature type="domain" description="HTH luxR-type" evidence="4">
    <location>
        <begin position="164"/>
        <end position="229"/>
    </location>
</feature>
<dbReference type="PANTHER" id="PTHR43214:SF43">
    <property type="entry name" value="TWO-COMPONENT RESPONSE REGULATOR"/>
    <property type="match status" value="1"/>
</dbReference>
<dbReference type="Gene3D" id="3.40.50.2300">
    <property type="match status" value="1"/>
</dbReference>
<dbReference type="PRINTS" id="PR00038">
    <property type="entry name" value="HTHLUXR"/>
</dbReference>
<dbReference type="SUPFAM" id="SSF46894">
    <property type="entry name" value="C-terminal effector domain of the bipartite response regulators"/>
    <property type="match status" value="1"/>
</dbReference>
<dbReference type="Pfam" id="PF00196">
    <property type="entry name" value="GerE"/>
    <property type="match status" value="1"/>
</dbReference>
<evidence type="ECO:0000313" key="7">
    <source>
        <dbReference type="RefSeq" id="WP_084545262.1"/>
    </source>
</evidence>
<dbReference type="CDD" id="cd17535">
    <property type="entry name" value="REC_NarL-like"/>
    <property type="match status" value="1"/>
</dbReference>
<dbReference type="PROSITE" id="PS50043">
    <property type="entry name" value="HTH_LUXR_2"/>
    <property type="match status" value="1"/>
</dbReference>